<feature type="domain" description="Glycosyl transferase family 1" evidence="2">
    <location>
        <begin position="171"/>
        <end position="331"/>
    </location>
</feature>
<keyword evidence="1" id="KW-1133">Transmembrane helix</keyword>
<dbReference type="EMBL" id="MHRA01000006">
    <property type="protein sequence ID" value="OHA16012.1"/>
    <property type="molecule type" value="Genomic_DNA"/>
</dbReference>
<evidence type="ECO:0000259" key="2">
    <source>
        <dbReference type="Pfam" id="PF00534"/>
    </source>
</evidence>
<dbReference type="PANTHER" id="PTHR12526:SF630">
    <property type="entry name" value="GLYCOSYLTRANSFERASE"/>
    <property type="match status" value="1"/>
</dbReference>
<dbReference type="Gene3D" id="3.40.50.2000">
    <property type="entry name" value="Glycogen Phosphorylase B"/>
    <property type="match status" value="1"/>
</dbReference>
<evidence type="ECO:0000313" key="4">
    <source>
        <dbReference type="Proteomes" id="UP000178116"/>
    </source>
</evidence>
<dbReference type="InterPro" id="IPR001296">
    <property type="entry name" value="Glyco_trans_1"/>
</dbReference>
<gene>
    <name evidence="3" type="ORF">A3A10_01595</name>
</gene>
<evidence type="ECO:0000313" key="3">
    <source>
        <dbReference type="EMBL" id="OHA16012.1"/>
    </source>
</evidence>
<feature type="transmembrane region" description="Helical" evidence="1">
    <location>
        <begin position="84"/>
        <end position="103"/>
    </location>
</feature>
<dbReference type="PANTHER" id="PTHR12526">
    <property type="entry name" value="GLYCOSYLTRANSFERASE"/>
    <property type="match status" value="1"/>
</dbReference>
<keyword evidence="1" id="KW-0472">Membrane</keyword>
<organism evidence="3 4">
    <name type="scientific">Candidatus Tagabacteria bacterium RIFCSPLOWO2_01_FULL_42_9</name>
    <dbReference type="NCBI Taxonomy" id="1802296"/>
    <lineage>
        <taxon>Bacteria</taxon>
        <taxon>Candidatus Tagaibacteriota</taxon>
    </lineage>
</organism>
<dbReference type="Proteomes" id="UP000178116">
    <property type="component" value="Unassembled WGS sequence"/>
</dbReference>
<keyword evidence="1" id="KW-0812">Transmembrane</keyword>
<protein>
    <recommendedName>
        <fullName evidence="2">Glycosyl transferase family 1 domain-containing protein</fullName>
    </recommendedName>
</protein>
<reference evidence="3 4" key="1">
    <citation type="journal article" date="2016" name="Nat. Commun.">
        <title>Thousands of microbial genomes shed light on interconnected biogeochemical processes in an aquifer system.</title>
        <authorList>
            <person name="Anantharaman K."/>
            <person name="Brown C.T."/>
            <person name="Hug L.A."/>
            <person name="Sharon I."/>
            <person name="Castelle C.J."/>
            <person name="Probst A.J."/>
            <person name="Thomas B.C."/>
            <person name="Singh A."/>
            <person name="Wilkins M.J."/>
            <person name="Karaoz U."/>
            <person name="Brodie E.L."/>
            <person name="Williams K.H."/>
            <person name="Hubbard S.S."/>
            <person name="Banfield J.F."/>
        </authorList>
    </citation>
    <scope>NUCLEOTIDE SEQUENCE [LARGE SCALE GENOMIC DNA]</scope>
</reference>
<proteinExistence type="predicted"/>
<dbReference type="CDD" id="cd03801">
    <property type="entry name" value="GT4_PimA-like"/>
    <property type="match status" value="1"/>
</dbReference>
<name>A0A1G2LYU8_9BACT</name>
<dbReference type="Pfam" id="PF00534">
    <property type="entry name" value="Glycos_transf_1"/>
    <property type="match status" value="1"/>
</dbReference>
<dbReference type="AlphaFoldDB" id="A0A1G2LYU8"/>
<sequence length="359" mass="40100">MKLLIITQKIDQNDDILGFFHRWVEEFAKNCEQVVVIAQFVGAYDLPRNIEVFSLGKERGHSKARQLINFYKLLFKNLSRVDAVFVHMIPLWAVLGALFFKIYRKKVYLWYVHKSANWTLKLAEKLVENIFTASPESCRLKSDKIIITGHGIDINEFSAKGGSASGGKSRIPNPKSNGKFKIVSAGRIAPAKNLDILVEVAEILKKRDFSAKGGPALGWEIKIAGKPILEADKIYFEELKKLIKEKVLEDKIIFAGAIPNKDIADFYKSGDLFVNFSDTGSLDKAVLEAMAAGLLVLTSNEAFGNILSSEYFTSKNPKEIAEKIIMLSKSEPDPGLRDFVVKNHNLKGLIAKIIGVIKI</sequence>
<dbReference type="SUPFAM" id="SSF53756">
    <property type="entry name" value="UDP-Glycosyltransferase/glycogen phosphorylase"/>
    <property type="match status" value="1"/>
</dbReference>
<evidence type="ECO:0000256" key="1">
    <source>
        <dbReference type="SAM" id="Phobius"/>
    </source>
</evidence>
<accession>A0A1G2LYU8</accession>
<comment type="caution">
    <text evidence="3">The sequence shown here is derived from an EMBL/GenBank/DDBJ whole genome shotgun (WGS) entry which is preliminary data.</text>
</comment>
<dbReference type="GO" id="GO:0016757">
    <property type="term" value="F:glycosyltransferase activity"/>
    <property type="evidence" value="ECO:0007669"/>
    <property type="project" value="InterPro"/>
</dbReference>